<dbReference type="STRING" id="1469647.BC351_13400"/>
<name>A0A1V4H894_9BACL</name>
<dbReference type="Proteomes" id="UP000190626">
    <property type="component" value="Unassembled WGS sequence"/>
</dbReference>
<accession>A0A1V4H894</accession>
<dbReference type="Pfam" id="PF14566">
    <property type="entry name" value="PTPlike_phytase"/>
    <property type="match status" value="1"/>
</dbReference>
<dbReference type="InterPro" id="IPR029021">
    <property type="entry name" value="Prot-tyrosine_phosphatase-like"/>
</dbReference>
<dbReference type="SMART" id="SM01301">
    <property type="entry name" value="PTPlike_phytase"/>
    <property type="match status" value="1"/>
</dbReference>
<dbReference type="EMBL" id="MBTG01000072">
    <property type="protein sequence ID" value="OPH46915.1"/>
    <property type="molecule type" value="Genomic_DNA"/>
</dbReference>
<dbReference type="OrthoDB" id="21920at2"/>
<dbReference type="SUPFAM" id="SSF52799">
    <property type="entry name" value="(Phosphotyrosine protein) phosphatases II"/>
    <property type="match status" value="1"/>
</dbReference>
<comment type="caution">
    <text evidence="1">The sequence shown here is derived from an EMBL/GenBank/DDBJ whole genome shotgun (WGS) entry which is preliminary data.</text>
</comment>
<keyword evidence="2" id="KW-1185">Reference proteome</keyword>
<dbReference type="Gene3D" id="3.30.70.1690">
    <property type="match status" value="1"/>
</dbReference>
<reference evidence="2" key="1">
    <citation type="submission" date="2016-07" db="EMBL/GenBank/DDBJ databases">
        <authorList>
            <person name="Florea S."/>
            <person name="Webb J.S."/>
            <person name="Jaromczyk J."/>
            <person name="Schardl C.L."/>
        </authorList>
    </citation>
    <scope>NUCLEOTIDE SEQUENCE [LARGE SCALE GENOMIC DNA]</scope>
    <source>
        <strain evidence="2">CY1</strain>
    </source>
</reference>
<dbReference type="Gene3D" id="3.90.190.10">
    <property type="entry name" value="Protein tyrosine phosphatase superfamily"/>
    <property type="match status" value="1"/>
</dbReference>
<dbReference type="RefSeq" id="WP_079421238.1">
    <property type="nucleotide sequence ID" value="NZ_MBTG01000072.1"/>
</dbReference>
<sequence>MIKQDHLKLIVDTAHSEELPARFRTSRSPVLEVESQTNLNGLAQLQASAGGRFSLQGLKYMKQAIGNQPITIVDLRQESHGFLNGMAISWFSEHNAGNKGLLPQEAAEQERELLNGLKQLDSIPFAHVEGKSVEIGIVQRTDEWLVQSEEELAHAEECSYMRFYVTDHHKPSNSEIDRFVAFALAQSEANWLHFHCRGGSGRATTFIILYDMIRNARAHGISLEDFFRRHALIGGKDFVKSLPKPDSYKYEPAMERIQFIGTFYQYCLQQGELDYKLSWSEWLDGQ</sequence>
<evidence type="ECO:0008006" key="3">
    <source>
        <dbReference type="Google" id="ProtNLM"/>
    </source>
</evidence>
<gene>
    <name evidence="1" type="ORF">BC351_13400</name>
</gene>
<organism evidence="1 2">
    <name type="scientific">Paenibacillus ferrarius</name>
    <dbReference type="NCBI Taxonomy" id="1469647"/>
    <lineage>
        <taxon>Bacteria</taxon>
        <taxon>Bacillati</taxon>
        <taxon>Bacillota</taxon>
        <taxon>Bacilli</taxon>
        <taxon>Bacillales</taxon>
        <taxon>Paenibacillaceae</taxon>
        <taxon>Paenibacillus</taxon>
    </lineage>
</organism>
<evidence type="ECO:0000313" key="2">
    <source>
        <dbReference type="Proteomes" id="UP000190626"/>
    </source>
</evidence>
<dbReference type="AlphaFoldDB" id="A0A1V4H894"/>
<proteinExistence type="predicted"/>
<evidence type="ECO:0000313" key="1">
    <source>
        <dbReference type="EMBL" id="OPH46915.1"/>
    </source>
</evidence>
<protein>
    <recommendedName>
        <fullName evidence="3">Tyrosine specific protein phosphatases domain-containing protein</fullName>
    </recommendedName>
</protein>